<dbReference type="RefSeq" id="XP_035345628.1">
    <property type="nucleotide sequence ID" value="XM_035489735.1"/>
</dbReference>
<feature type="compositionally biased region" description="Basic and acidic residues" evidence="8">
    <location>
        <begin position="758"/>
        <end position="772"/>
    </location>
</feature>
<feature type="compositionally biased region" description="Polar residues" evidence="8">
    <location>
        <begin position="343"/>
        <end position="353"/>
    </location>
</feature>
<keyword evidence="4" id="KW-0963">Cytoplasm</keyword>
<feature type="compositionally biased region" description="Basic and acidic residues" evidence="8">
    <location>
        <begin position="879"/>
        <end position="895"/>
    </location>
</feature>
<gene>
    <name evidence="10" type="ORF">TRUGW13939_06584</name>
</gene>
<feature type="compositionally biased region" description="Low complexity" evidence="8">
    <location>
        <begin position="834"/>
        <end position="845"/>
    </location>
</feature>
<feature type="compositionally biased region" description="Basic and acidic residues" evidence="8">
    <location>
        <begin position="123"/>
        <end position="141"/>
    </location>
</feature>
<evidence type="ECO:0000256" key="8">
    <source>
        <dbReference type="SAM" id="MobiDB-lite"/>
    </source>
</evidence>
<evidence type="ECO:0000313" key="11">
    <source>
        <dbReference type="Proteomes" id="UP000509510"/>
    </source>
</evidence>
<reference evidence="11" key="1">
    <citation type="submission" date="2020-06" db="EMBL/GenBank/DDBJ databases">
        <title>A chromosome-scale genome assembly of Talaromyces rugulosus W13939.</title>
        <authorList>
            <person name="Wang B."/>
            <person name="Guo L."/>
            <person name="Ye K."/>
            <person name="Wang L."/>
        </authorList>
    </citation>
    <scope>NUCLEOTIDE SEQUENCE [LARGE SCALE GENOMIC DNA]</scope>
    <source>
        <strain evidence="11">W13939</strain>
    </source>
</reference>
<organism evidence="10 11">
    <name type="scientific">Talaromyces rugulosus</name>
    <name type="common">Penicillium rugulosum</name>
    <dbReference type="NCBI Taxonomy" id="121627"/>
    <lineage>
        <taxon>Eukaryota</taxon>
        <taxon>Fungi</taxon>
        <taxon>Dikarya</taxon>
        <taxon>Ascomycota</taxon>
        <taxon>Pezizomycotina</taxon>
        <taxon>Eurotiomycetes</taxon>
        <taxon>Eurotiomycetidae</taxon>
        <taxon>Eurotiales</taxon>
        <taxon>Trichocomaceae</taxon>
        <taxon>Talaromyces</taxon>
        <taxon>Talaromyces sect. Islandici</taxon>
    </lineage>
</organism>
<feature type="region of interest" description="Disordered" evidence="8">
    <location>
        <begin position="1099"/>
        <end position="1163"/>
    </location>
</feature>
<sequence>MAAARGKPVGSAAWISGEKENVTRLVEQELEEVEFPVRHELDWLNEHMAEIFSNNQFNMTELLKTPGKMRGKTPRTARKRNPDESRVPLNEIFTSSNQKPKVPSKFTAALEKTATISKPSTKPSEKPVSKPAEEQFDKKPVEPNQKTIAPSGQPVQNKTEKTGASVSVSKGKEPVRDQPVNNSKALNSFSTYNTDSGYHGLPDEEEEEEEDEVILAATQIISDSPEPADAQAVAGPSTQPLEVDTTPKGPHRKSESVDRRTTDQSFHSAQENFRSRGETVEPMDVAEDHQEIADEVTPRPFPKAGQEQSESPTQPEKMIETQSDFSDGHDQDEDMSLDENFDNLGSPSDNSTPARPPMRKKSSLSFASLPAREPLIKKRMSRTSHLDMIKPTGPGRQSYFGGQGEGLKPSTLGLNMETEDLDLDKKQKSLQAEPDDGYGTSKSSTQRTQRLHDKISMLGKTQAPRSTKSIAPSQSTSQLNYPDLPSNKSNTAINESTSTSAMTSQDDWIKPLKSPHKTTIPKSQTADVMELVAGSDSVGKLEKGKLARTETFHDLRDKRSPTPKGSVFSAFGHHKSASTSTPPAGRFEQAAMPASNVDVESTTPSVSPRRFDGTTSGPKSKFQSIMKSAKSLFSSSASISAAAKLETLSSPSASRSQPNLSQPLSSPQRFSPSPQRAPMRFQNMTELDKPERNNKPQYALEDPFEEPRVRQEKAQPSSKPDKIEKASTKERDMRETSAPSQQAVQANATKIQKAPPHVPRDAEILNDAEHKFPLPPSMSHAPPAQPAQPAQSTKLRPMKPTREVSQKPKPQPMSIRVGSTLTRVPMASSTSYLPEPTAAPTPGTTKQPNLSKKASNSSLQTTASNTSFKSSVSSQSQRKAQDEREAALRKDEQKKRAAQQKQQQQEEARRVERERSVVEDQKKAAQRQVIEQRRLENSRLRQGSQPPKPANDMGSSLQQDKTAQRADPGPTRPPSRLGSTLQSFNRSINQPPTNPAKPAKRPLDDEPQTRSAAPAYRPSEKPADAKRRRTEDEYNQQLNQPPPLKQQPIRKENGKLSLMGHGYPQVPQPGVSVYKAAPVQQSASGRQLKHGAPIDMTQYTSGKIPFAPSNPPATTVHKTPSHKTANLAAQRAPAKVSPQYPPSESIHLPEPNTDSEDEDSDADMLPVPDWAQTDELQRALATQEDLPTEHIFGSIAPFMMEEVFSKDKKLKKFRERTSSANWGGPDGLTQEEISRDQAARQRLRTNGQWSYHVSR</sequence>
<protein>
    <recommendedName>
        <fullName evidence="9">Inner centromere protein ARK-binding domain-containing protein</fullName>
    </recommendedName>
</protein>
<feature type="region of interest" description="Disordered" evidence="8">
    <location>
        <begin position="64"/>
        <end position="525"/>
    </location>
</feature>
<dbReference type="Proteomes" id="UP000509510">
    <property type="component" value="Chromosome III"/>
</dbReference>
<dbReference type="EMBL" id="CP055900">
    <property type="protein sequence ID" value="QKX59450.1"/>
    <property type="molecule type" value="Genomic_DNA"/>
</dbReference>
<feature type="compositionally biased region" description="Polar residues" evidence="8">
    <location>
        <begin position="737"/>
        <end position="750"/>
    </location>
</feature>
<dbReference type="Pfam" id="PF03941">
    <property type="entry name" value="INCENP_ARK-bind"/>
    <property type="match status" value="1"/>
</dbReference>
<feature type="compositionally biased region" description="Basic and acidic residues" evidence="8">
    <location>
        <begin position="904"/>
        <end position="923"/>
    </location>
</feature>
<feature type="compositionally biased region" description="Basic and acidic residues" evidence="8">
    <location>
        <begin position="930"/>
        <end position="939"/>
    </location>
</feature>
<dbReference type="AlphaFoldDB" id="A0A7H8QZC9"/>
<feature type="compositionally biased region" description="Low complexity" evidence="8">
    <location>
        <begin position="864"/>
        <end position="876"/>
    </location>
</feature>
<dbReference type="GO" id="GO:0007059">
    <property type="term" value="P:chromosome segregation"/>
    <property type="evidence" value="ECO:0007669"/>
    <property type="project" value="UniProtKB-KW"/>
</dbReference>
<proteinExistence type="inferred from homology"/>
<feature type="compositionally biased region" description="Low complexity" evidence="8">
    <location>
        <begin position="654"/>
        <end position="678"/>
    </location>
</feature>
<dbReference type="GO" id="GO:0005819">
    <property type="term" value="C:spindle"/>
    <property type="evidence" value="ECO:0007669"/>
    <property type="project" value="UniProtKB-SubCell"/>
</dbReference>
<evidence type="ECO:0000256" key="3">
    <source>
        <dbReference type="ARBA" id="ARBA00010042"/>
    </source>
</evidence>
<feature type="compositionally biased region" description="Basic residues" evidence="8">
    <location>
        <begin position="67"/>
        <end position="79"/>
    </location>
</feature>
<feature type="compositionally biased region" description="Polar residues" evidence="8">
    <location>
        <begin position="263"/>
        <end position="272"/>
    </location>
</feature>
<feature type="compositionally biased region" description="Polar residues" evidence="8">
    <location>
        <begin position="179"/>
        <end position="196"/>
    </location>
</feature>
<feature type="compositionally biased region" description="Polar residues" evidence="8">
    <location>
        <begin position="613"/>
        <end position="622"/>
    </location>
</feature>
<feature type="compositionally biased region" description="Acidic residues" evidence="8">
    <location>
        <begin position="330"/>
        <end position="341"/>
    </location>
</feature>
<evidence type="ECO:0000256" key="4">
    <source>
        <dbReference type="ARBA" id="ARBA00022490"/>
    </source>
</evidence>
<name>A0A7H8QZC9_TALRU</name>
<comment type="subcellular location">
    <subcellularLocation>
        <location evidence="2">Cytoplasm</location>
        <location evidence="2">Cytoskeleton</location>
        <location evidence="2">Spindle</location>
    </subcellularLocation>
    <subcellularLocation>
        <location evidence="1">Nucleus</location>
    </subcellularLocation>
</comment>
<evidence type="ECO:0000256" key="1">
    <source>
        <dbReference type="ARBA" id="ARBA00004123"/>
    </source>
</evidence>
<evidence type="ECO:0000256" key="6">
    <source>
        <dbReference type="ARBA" id="ARBA00023212"/>
    </source>
</evidence>
<feature type="compositionally biased region" description="Polar residues" evidence="8">
    <location>
        <begin position="306"/>
        <end position="325"/>
    </location>
</feature>
<keyword evidence="6" id="KW-0206">Cytoskeleton</keyword>
<dbReference type="GeneID" id="55994079"/>
<dbReference type="GO" id="GO:0005634">
    <property type="term" value="C:nucleus"/>
    <property type="evidence" value="ECO:0007669"/>
    <property type="project" value="UniProtKB-SubCell"/>
</dbReference>
<keyword evidence="11" id="KW-1185">Reference proteome</keyword>
<dbReference type="PANTHER" id="PTHR13142">
    <property type="entry name" value="INNER CENTROMERE PROTEIN"/>
    <property type="match status" value="1"/>
</dbReference>
<dbReference type="PANTHER" id="PTHR13142:SF1">
    <property type="entry name" value="INNER CENTROMERE PROTEIN"/>
    <property type="match status" value="1"/>
</dbReference>
<dbReference type="OrthoDB" id="6123at2759"/>
<feature type="compositionally biased region" description="Basic and acidic residues" evidence="8">
    <location>
        <begin position="252"/>
        <end position="262"/>
    </location>
</feature>
<evidence type="ECO:0000256" key="7">
    <source>
        <dbReference type="ARBA" id="ARBA00023242"/>
    </source>
</evidence>
<evidence type="ECO:0000256" key="2">
    <source>
        <dbReference type="ARBA" id="ARBA00004186"/>
    </source>
</evidence>
<dbReference type="KEGG" id="trg:TRUGW13939_06584"/>
<evidence type="ECO:0000259" key="9">
    <source>
        <dbReference type="Pfam" id="PF03941"/>
    </source>
</evidence>
<feature type="compositionally biased region" description="Polar residues" evidence="8">
    <location>
        <begin position="977"/>
        <end position="991"/>
    </location>
</feature>
<feature type="domain" description="Inner centromere protein ARK-binding" evidence="9">
    <location>
        <begin position="1150"/>
        <end position="1204"/>
    </location>
</feature>
<feature type="compositionally biased region" description="Polar residues" evidence="8">
    <location>
        <begin position="463"/>
        <end position="506"/>
    </location>
</feature>
<feature type="region of interest" description="Disordered" evidence="8">
    <location>
        <begin position="646"/>
        <end position="1064"/>
    </location>
</feature>
<feature type="compositionally biased region" description="Polar residues" evidence="8">
    <location>
        <begin position="1112"/>
        <end position="1124"/>
    </location>
</feature>
<accession>A0A7H8QZC9</accession>
<feature type="compositionally biased region" description="Polar residues" evidence="8">
    <location>
        <begin position="846"/>
        <end position="863"/>
    </location>
</feature>
<dbReference type="InterPro" id="IPR005635">
    <property type="entry name" value="Inner_centromere_prot_ARK-bd"/>
</dbReference>
<evidence type="ECO:0000256" key="5">
    <source>
        <dbReference type="ARBA" id="ARBA00022829"/>
    </source>
</evidence>
<evidence type="ECO:0000313" key="10">
    <source>
        <dbReference type="EMBL" id="QKX59450.1"/>
    </source>
</evidence>
<feature type="region of interest" description="Disordered" evidence="8">
    <location>
        <begin position="552"/>
        <end position="622"/>
    </location>
</feature>
<keyword evidence="7" id="KW-0539">Nucleus</keyword>
<keyword evidence="5" id="KW-0159">Chromosome partition</keyword>
<feature type="compositionally biased region" description="Polar residues" evidence="8">
    <location>
        <begin position="144"/>
        <end position="168"/>
    </location>
</feature>
<comment type="similarity">
    <text evidence="3">Belongs to the INCENP family.</text>
</comment>
<feature type="compositionally biased region" description="Basic and acidic residues" evidence="8">
    <location>
        <begin position="1018"/>
        <end position="1032"/>
    </location>
</feature>
<feature type="compositionally biased region" description="Acidic residues" evidence="8">
    <location>
        <begin position="203"/>
        <end position="213"/>
    </location>
</feature>
<feature type="compositionally biased region" description="Acidic residues" evidence="8">
    <location>
        <begin position="1153"/>
        <end position="1162"/>
    </location>
</feature>
<feature type="compositionally biased region" description="Basic and acidic residues" evidence="8">
    <location>
        <begin position="705"/>
        <end position="735"/>
    </location>
</feature>
<feature type="compositionally biased region" description="Polar residues" evidence="8">
    <location>
        <begin position="817"/>
        <end position="832"/>
    </location>
</feature>
<dbReference type="Gene3D" id="6.10.250.2990">
    <property type="match status" value="1"/>
</dbReference>